<evidence type="ECO:0000313" key="3">
    <source>
        <dbReference type="Proteomes" id="UP000054107"/>
    </source>
</evidence>
<sequence length="159" mass="17045">MRGSGEELIDHITNMSGFQVVLREGIVQGGFAGPTFNQVVEINGDANGAMISQSTLKPESKNDYHTKSGATSSEDLSKDLEWLKEKLENLPTEKPTGSQDIYGLKTSLLFVSVCPEGCSEGSSEGGSEVQPSPDQKKSFKEVVDKIKNLGEQHALTVAA</sequence>
<dbReference type="OrthoDB" id="5366606at2759"/>
<feature type="region of interest" description="Disordered" evidence="1">
    <location>
        <begin position="54"/>
        <end position="76"/>
    </location>
</feature>
<keyword evidence="3" id="KW-1185">Reference proteome</keyword>
<evidence type="ECO:0000313" key="2">
    <source>
        <dbReference type="EMBL" id="CEP18138.1"/>
    </source>
</evidence>
<accession>A0A0B7NS66</accession>
<proteinExistence type="predicted"/>
<evidence type="ECO:0000256" key="1">
    <source>
        <dbReference type="SAM" id="MobiDB-lite"/>
    </source>
</evidence>
<gene>
    <name evidence="2" type="primary">PARPA_12440.1 scaffold 45109</name>
</gene>
<dbReference type="AlphaFoldDB" id="A0A0B7NS66"/>
<dbReference type="Proteomes" id="UP000054107">
    <property type="component" value="Unassembled WGS sequence"/>
</dbReference>
<protein>
    <submittedName>
        <fullName evidence="2">Uncharacterized protein</fullName>
    </submittedName>
</protein>
<name>A0A0B7NS66_9FUNG</name>
<reference evidence="2 3" key="1">
    <citation type="submission" date="2014-09" db="EMBL/GenBank/DDBJ databases">
        <authorList>
            <person name="Ellenberger Sabrina"/>
        </authorList>
    </citation>
    <scope>NUCLEOTIDE SEQUENCE [LARGE SCALE GENOMIC DNA]</scope>
    <source>
        <strain evidence="2 3">CBS 412.66</strain>
    </source>
</reference>
<dbReference type="EMBL" id="LN733769">
    <property type="protein sequence ID" value="CEP18138.1"/>
    <property type="molecule type" value="Genomic_DNA"/>
</dbReference>
<organism evidence="2 3">
    <name type="scientific">Parasitella parasitica</name>
    <dbReference type="NCBI Taxonomy" id="35722"/>
    <lineage>
        <taxon>Eukaryota</taxon>
        <taxon>Fungi</taxon>
        <taxon>Fungi incertae sedis</taxon>
        <taxon>Mucoromycota</taxon>
        <taxon>Mucoromycotina</taxon>
        <taxon>Mucoromycetes</taxon>
        <taxon>Mucorales</taxon>
        <taxon>Mucorineae</taxon>
        <taxon>Mucoraceae</taxon>
        <taxon>Parasitella</taxon>
    </lineage>
</organism>
<feature type="compositionally biased region" description="Low complexity" evidence="1">
    <location>
        <begin position="117"/>
        <end position="128"/>
    </location>
</feature>
<feature type="region of interest" description="Disordered" evidence="1">
    <location>
        <begin position="117"/>
        <end position="139"/>
    </location>
</feature>